<feature type="signal peptide" evidence="8">
    <location>
        <begin position="1"/>
        <end position="23"/>
    </location>
</feature>
<name>A0A6G7LTR5_9GAMM</name>
<feature type="transmembrane region" description="Helical" evidence="7">
    <location>
        <begin position="360"/>
        <end position="381"/>
    </location>
</feature>
<dbReference type="GO" id="GO:0017038">
    <property type="term" value="P:protein import"/>
    <property type="evidence" value="ECO:0007669"/>
    <property type="project" value="TreeGrafter"/>
</dbReference>
<dbReference type="Pfam" id="PF01618">
    <property type="entry name" value="MotA_ExbB"/>
    <property type="match status" value="1"/>
</dbReference>
<proteinExistence type="inferred from homology"/>
<dbReference type="PANTHER" id="PTHR30625">
    <property type="entry name" value="PROTEIN TOLQ"/>
    <property type="match status" value="1"/>
</dbReference>
<feature type="transmembrane region" description="Helical" evidence="7">
    <location>
        <begin position="274"/>
        <end position="294"/>
    </location>
</feature>
<dbReference type="EMBL" id="CP045857">
    <property type="protein sequence ID" value="QIJ05151.1"/>
    <property type="molecule type" value="Genomic_DNA"/>
</dbReference>
<reference evidence="10 11" key="1">
    <citation type="submission" date="2019-11" db="EMBL/GenBank/DDBJ databases">
        <title>Complete Genome Sequence of Shewanella chilikensis Strain DC57, Isolated from Corroded Seal Rings at a floating production facility in Australia.</title>
        <authorList>
            <person name="Salgar-Chaparro S.J."/>
            <person name="Castillo-Villamizar G.A."/>
            <person name="Poehlein A."/>
            <person name="Daniel R."/>
            <person name="Machuca L."/>
        </authorList>
    </citation>
    <scope>NUCLEOTIDE SEQUENCE [LARGE SCALE GENOMIC DNA]</scope>
    <source>
        <strain evidence="10 11">DC57</strain>
    </source>
</reference>
<accession>A0A6G7LTR5</accession>
<keyword evidence="8" id="KW-0732">Signal</keyword>
<evidence type="ECO:0000256" key="7">
    <source>
        <dbReference type="SAM" id="Phobius"/>
    </source>
</evidence>
<evidence type="ECO:0000256" key="1">
    <source>
        <dbReference type="ARBA" id="ARBA00004651"/>
    </source>
</evidence>
<keyword evidence="5 7" id="KW-0472">Membrane</keyword>
<evidence type="ECO:0000256" key="8">
    <source>
        <dbReference type="SAM" id="SignalP"/>
    </source>
</evidence>
<evidence type="ECO:0000256" key="2">
    <source>
        <dbReference type="ARBA" id="ARBA00022475"/>
    </source>
</evidence>
<comment type="subcellular location">
    <subcellularLocation>
        <location evidence="1">Cell membrane</location>
        <topology evidence="1">Multi-pass membrane protein</topology>
    </subcellularLocation>
    <subcellularLocation>
        <location evidence="6">Membrane</location>
        <topology evidence="6">Multi-pass membrane protein</topology>
    </subcellularLocation>
</comment>
<keyword evidence="6" id="KW-0653">Protein transport</keyword>
<organism evidence="10 11">
    <name type="scientific">Shewanella chilikensis</name>
    <dbReference type="NCBI Taxonomy" id="558541"/>
    <lineage>
        <taxon>Bacteria</taxon>
        <taxon>Pseudomonadati</taxon>
        <taxon>Pseudomonadota</taxon>
        <taxon>Gammaproteobacteria</taxon>
        <taxon>Alteromonadales</taxon>
        <taxon>Shewanellaceae</taxon>
        <taxon>Shewanella</taxon>
    </lineage>
</organism>
<dbReference type="PIRSF" id="PIRSF037714">
    <property type="entry name" value="TolR"/>
    <property type="match status" value="1"/>
</dbReference>
<feature type="chain" id="PRO_5026084280" evidence="8">
    <location>
        <begin position="24"/>
        <end position="451"/>
    </location>
</feature>
<feature type="transmembrane region" description="Helical" evidence="7">
    <location>
        <begin position="401"/>
        <end position="425"/>
    </location>
</feature>
<dbReference type="InterPro" id="IPR050790">
    <property type="entry name" value="ExbB/TolQ_transport"/>
</dbReference>
<dbReference type="PANTHER" id="PTHR30625:SF11">
    <property type="entry name" value="MOTA_TOLQ_EXBB PROTON CHANNEL DOMAIN-CONTAINING PROTEIN"/>
    <property type="match status" value="1"/>
</dbReference>
<evidence type="ECO:0000256" key="6">
    <source>
        <dbReference type="RuleBase" id="RU004057"/>
    </source>
</evidence>
<dbReference type="InterPro" id="IPR017270">
    <property type="entry name" value="MotA/TolQ/ExbB-rel"/>
</dbReference>
<feature type="domain" description="MotA/TolQ/ExbB proton channel" evidence="9">
    <location>
        <begin position="320"/>
        <end position="435"/>
    </location>
</feature>
<dbReference type="GO" id="GO:0005886">
    <property type="term" value="C:plasma membrane"/>
    <property type="evidence" value="ECO:0007669"/>
    <property type="project" value="UniProtKB-SubCell"/>
</dbReference>
<dbReference type="KEGG" id="schk:GII14_14010"/>
<evidence type="ECO:0000256" key="3">
    <source>
        <dbReference type="ARBA" id="ARBA00022692"/>
    </source>
</evidence>
<evidence type="ECO:0000313" key="11">
    <source>
        <dbReference type="Proteomes" id="UP000502117"/>
    </source>
</evidence>
<dbReference type="AlphaFoldDB" id="A0A6G7LTR5"/>
<evidence type="ECO:0000256" key="5">
    <source>
        <dbReference type="ARBA" id="ARBA00023136"/>
    </source>
</evidence>
<keyword evidence="6" id="KW-0813">Transport</keyword>
<evidence type="ECO:0000259" key="9">
    <source>
        <dbReference type="Pfam" id="PF01618"/>
    </source>
</evidence>
<keyword evidence="4 7" id="KW-1133">Transmembrane helix</keyword>
<evidence type="ECO:0000313" key="10">
    <source>
        <dbReference type="EMBL" id="QIJ05151.1"/>
    </source>
</evidence>
<keyword evidence="2" id="KW-1003">Cell membrane</keyword>
<dbReference type="Proteomes" id="UP000502117">
    <property type="component" value="Chromosome"/>
</dbReference>
<keyword evidence="3 7" id="KW-0812">Transmembrane</keyword>
<sequence length="451" mass="48832">MKKLITTAVVAASFSLSAGMASAAEAPKTIDQLLQQVKVERAAQGKINAKREQEFQAERGDKAALLKREKDALAAETQRGKDLNQAFLDNERKIAQLEEDLKTAQGDLGEMFGVVKGEAGDFAGKLINSNVSAQYPGRDKFVQDLGARKQLPKIEELERFWEEQLFEMAESGKVVKFEGSVTDIDGNVNNTTIYRVGAFNLLADNKYVVLNHELGLIQELSQQPEGYQVKPIADFEKATSGTAKLYVDPARGTLLNIFTQKASFQDRIEAGGTIGYIIIALLALGLLISLERLVTLTVIGARVKSQAKNVVNPGNNALGRVLKVYQENKDVDVETLELKLDEAILKETPALETRISIIKVLAAIAPMMGLLGTVTGMIATFQSIQLFGTGDPKLMAGGISMALVTTVQGLIAALPLMLCHAIVVARSKSIVQILEEQSAGIIAEHAEKRAD</sequence>
<comment type="similarity">
    <text evidence="6">Belongs to the exbB/tolQ family.</text>
</comment>
<evidence type="ECO:0000256" key="4">
    <source>
        <dbReference type="ARBA" id="ARBA00022989"/>
    </source>
</evidence>
<protein>
    <submittedName>
        <fullName evidence="10">MotA/TolQ/ExbB proton channel family protein</fullName>
    </submittedName>
</protein>
<dbReference type="InterPro" id="IPR002898">
    <property type="entry name" value="MotA_ExbB_proton_chnl"/>
</dbReference>
<dbReference type="RefSeq" id="WP_165565277.1">
    <property type="nucleotide sequence ID" value="NZ_CP045857.1"/>
</dbReference>
<gene>
    <name evidence="10" type="ORF">GII14_14010</name>
</gene>